<sequence length="78" mass="8512">MRRRIALVLIKLAHKVYPPKITEMPTEYVPVGAAFDRPTAGIAGGRPISTDAATAAAKLGADPLNWRVARVPELRYDE</sequence>
<organism evidence="1 2">
    <name type="scientific">Mycobacterium phage Xavia</name>
    <dbReference type="NCBI Taxonomy" id="2178923"/>
    <lineage>
        <taxon>Viruses</taxon>
        <taxon>Duplodnaviria</taxon>
        <taxon>Heunggongvirae</taxon>
        <taxon>Uroviricota</taxon>
        <taxon>Caudoviricetes</taxon>
        <taxon>Pclasvirinae</taxon>
        <taxon>Xaviavirus</taxon>
        <taxon>Xaviavirus xavia</taxon>
    </lineage>
</organism>
<dbReference type="KEGG" id="vg:60336998"/>
<gene>
    <name evidence="1" type="primary">68</name>
    <name evidence="1" type="ORF">SEA_XAVIA_68</name>
</gene>
<keyword evidence="2" id="KW-1185">Reference proteome</keyword>
<dbReference type="Proteomes" id="UP000246903">
    <property type="component" value="Segment"/>
</dbReference>
<dbReference type="GeneID" id="60336998"/>
<name>A0A2U8UHK4_9CAUD</name>
<dbReference type="RefSeq" id="YP_009965275.1">
    <property type="nucleotide sequence ID" value="NC_051740.1"/>
</dbReference>
<dbReference type="EMBL" id="MH230879">
    <property type="protein sequence ID" value="AWN02668.1"/>
    <property type="molecule type" value="Genomic_DNA"/>
</dbReference>
<evidence type="ECO:0000313" key="1">
    <source>
        <dbReference type="EMBL" id="AWN02668.1"/>
    </source>
</evidence>
<evidence type="ECO:0000313" key="2">
    <source>
        <dbReference type="Proteomes" id="UP000246903"/>
    </source>
</evidence>
<accession>A0A2U8UHK4</accession>
<proteinExistence type="predicted"/>
<protein>
    <submittedName>
        <fullName evidence="1">Uncharacterized protein</fullName>
    </submittedName>
</protein>
<reference evidence="2" key="1">
    <citation type="submission" date="2018-04" db="EMBL/GenBank/DDBJ databases">
        <authorList>
            <person name="Go L.Y."/>
            <person name="Mitchell J.A."/>
        </authorList>
    </citation>
    <scope>NUCLEOTIDE SEQUENCE [LARGE SCALE GENOMIC DNA]</scope>
</reference>